<evidence type="ECO:0000313" key="2">
    <source>
        <dbReference type="EMBL" id="KAI9200753.1"/>
    </source>
</evidence>
<organism evidence="2 3">
    <name type="scientific">Acer negundo</name>
    <name type="common">Box elder</name>
    <dbReference type="NCBI Taxonomy" id="4023"/>
    <lineage>
        <taxon>Eukaryota</taxon>
        <taxon>Viridiplantae</taxon>
        <taxon>Streptophyta</taxon>
        <taxon>Embryophyta</taxon>
        <taxon>Tracheophyta</taxon>
        <taxon>Spermatophyta</taxon>
        <taxon>Magnoliopsida</taxon>
        <taxon>eudicotyledons</taxon>
        <taxon>Gunneridae</taxon>
        <taxon>Pentapetalae</taxon>
        <taxon>rosids</taxon>
        <taxon>malvids</taxon>
        <taxon>Sapindales</taxon>
        <taxon>Sapindaceae</taxon>
        <taxon>Hippocastanoideae</taxon>
        <taxon>Acereae</taxon>
        <taxon>Acer</taxon>
    </lineage>
</organism>
<evidence type="ECO:0000313" key="3">
    <source>
        <dbReference type="Proteomes" id="UP001064489"/>
    </source>
</evidence>
<reference evidence="2" key="1">
    <citation type="journal article" date="2022" name="Plant J.">
        <title>Strategies of tolerance reflected in two North American maple genomes.</title>
        <authorList>
            <person name="McEvoy S.L."/>
            <person name="Sezen U.U."/>
            <person name="Trouern-Trend A."/>
            <person name="McMahon S.M."/>
            <person name="Schaberg P.G."/>
            <person name="Yang J."/>
            <person name="Wegrzyn J.L."/>
            <person name="Swenson N.G."/>
        </authorList>
    </citation>
    <scope>NUCLEOTIDE SEQUENCE</scope>
    <source>
        <strain evidence="2">91603</strain>
    </source>
</reference>
<dbReference type="Proteomes" id="UP001064489">
    <property type="component" value="Chromosome 9"/>
</dbReference>
<protein>
    <recommendedName>
        <fullName evidence="1">RNase H type-1 domain-containing protein</fullName>
    </recommendedName>
</protein>
<dbReference type="EMBL" id="JAJSOW010000001">
    <property type="protein sequence ID" value="KAI9200753.1"/>
    <property type="molecule type" value="Genomic_DNA"/>
</dbReference>
<comment type="caution">
    <text evidence="2">The sequence shown here is derived from an EMBL/GenBank/DDBJ whole genome shotgun (WGS) entry which is preliminary data.</text>
</comment>
<name>A0AAD5JIY4_ACENE</name>
<keyword evidence="3" id="KW-1185">Reference proteome</keyword>
<accession>A0AAD5JIY4</accession>
<sequence length="100" mass="10936">MDFVLDNAVAILKGLQFGKNCGLLHFCVESDVTNVVNLINLGNHVNSSCGNIVSDIFIIMKKLGLPSISSGKKGSNKAAYVLARQALTRKNDLIWKRHTH</sequence>
<dbReference type="PANTHER" id="PTHR47723:SF19">
    <property type="entry name" value="POLYNUCLEOTIDYL TRANSFERASE, RIBONUCLEASE H-LIKE SUPERFAMILY PROTEIN"/>
    <property type="match status" value="1"/>
</dbReference>
<dbReference type="PANTHER" id="PTHR47723">
    <property type="entry name" value="OS05G0353850 PROTEIN"/>
    <property type="match status" value="1"/>
</dbReference>
<dbReference type="Pfam" id="PF13456">
    <property type="entry name" value="RVT_3"/>
    <property type="match status" value="1"/>
</dbReference>
<feature type="domain" description="RNase H type-1" evidence="1">
    <location>
        <begin position="9"/>
        <end position="86"/>
    </location>
</feature>
<evidence type="ECO:0000259" key="1">
    <source>
        <dbReference type="Pfam" id="PF13456"/>
    </source>
</evidence>
<dbReference type="GO" id="GO:0003676">
    <property type="term" value="F:nucleic acid binding"/>
    <property type="evidence" value="ECO:0007669"/>
    <property type="project" value="InterPro"/>
</dbReference>
<dbReference type="AlphaFoldDB" id="A0AAD5JIY4"/>
<reference evidence="2" key="2">
    <citation type="submission" date="2023-02" db="EMBL/GenBank/DDBJ databases">
        <authorList>
            <person name="Swenson N.G."/>
            <person name="Wegrzyn J.L."/>
            <person name="Mcevoy S.L."/>
        </authorList>
    </citation>
    <scope>NUCLEOTIDE SEQUENCE</scope>
    <source>
        <strain evidence="2">91603</strain>
        <tissue evidence="2">Leaf</tissue>
    </source>
</reference>
<proteinExistence type="predicted"/>
<dbReference type="GO" id="GO:0004523">
    <property type="term" value="F:RNA-DNA hybrid ribonuclease activity"/>
    <property type="evidence" value="ECO:0007669"/>
    <property type="project" value="InterPro"/>
</dbReference>
<gene>
    <name evidence="2" type="ORF">LWI28_012793</name>
</gene>
<dbReference type="InterPro" id="IPR002156">
    <property type="entry name" value="RNaseH_domain"/>
</dbReference>
<dbReference type="InterPro" id="IPR053151">
    <property type="entry name" value="RNase_H-like"/>
</dbReference>